<dbReference type="Proteomes" id="UP000823964">
    <property type="component" value="Unassembled WGS sequence"/>
</dbReference>
<dbReference type="SUPFAM" id="SSF161266">
    <property type="entry name" value="Gam-like"/>
    <property type="match status" value="1"/>
</dbReference>
<dbReference type="AlphaFoldDB" id="A0A9D1VBZ5"/>
<reference evidence="1" key="2">
    <citation type="submission" date="2021-04" db="EMBL/GenBank/DDBJ databases">
        <authorList>
            <person name="Gilroy R."/>
        </authorList>
    </citation>
    <scope>NUCLEOTIDE SEQUENCE</scope>
    <source>
        <strain evidence="1">14975</strain>
    </source>
</reference>
<comment type="caution">
    <text evidence="1">The sequence shown here is derived from an EMBL/GenBank/DDBJ whole genome shotgun (WGS) entry which is preliminary data.</text>
</comment>
<organism evidence="1 2">
    <name type="scientific">Candidatus Akkermansia intestinigallinarum</name>
    <dbReference type="NCBI Taxonomy" id="2838431"/>
    <lineage>
        <taxon>Bacteria</taxon>
        <taxon>Pseudomonadati</taxon>
        <taxon>Verrucomicrobiota</taxon>
        <taxon>Verrucomicrobiia</taxon>
        <taxon>Verrucomicrobiales</taxon>
        <taxon>Akkermansiaceae</taxon>
        <taxon>Akkermansia</taxon>
    </lineage>
</organism>
<evidence type="ECO:0008006" key="3">
    <source>
        <dbReference type="Google" id="ProtNLM"/>
    </source>
</evidence>
<reference evidence="1" key="1">
    <citation type="journal article" date="2021" name="PeerJ">
        <title>Extensive microbial diversity within the chicken gut microbiome revealed by metagenomics and culture.</title>
        <authorList>
            <person name="Gilroy R."/>
            <person name="Ravi A."/>
            <person name="Getino M."/>
            <person name="Pursley I."/>
            <person name="Horton D.L."/>
            <person name="Alikhan N.F."/>
            <person name="Baker D."/>
            <person name="Gharbi K."/>
            <person name="Hall N."/>
            <person name="Watson M."/>
            <person name="Adriaenssens E.M."/>
            <person name="Foster-Nyarko E."/>
            <person name="Jarju S."/>
            <person name="Secka A."/>
            <person name="Antonio M."/>
            <person name="Oren A."/>
            <person name="Chaudhuri R.R."/>
            <person name="La Ragione R."/>
            <person name="Hildebrand F."/>
            <person name="Pallen M.J."/>
        </authorList>
    </citation>
    <scope>NUCLEOTIDE SEQUENCE</scope>
    <source>
        <strain evidence="1">14975</strain>
    </source>
</reference>
<dbReference type="EMBL" id="DXFQ01000129">
    <property type="protein sequence ID" value="HIX20336.1"/>
    <property type="molecule type" value="Genomic_DNA"/>
</dbReference>
<protein>
    <recommendedName>
        <fullName evidence="3">Host-nuclease inhibitor protein Gam</fullName>
    </recommendedName>
</protein>
<sequence length="168" mass="18460">MKATYTIKSDAAFLRMVDEVAQMQPVIKAKESELDARLQAVRSELTPALADLKAEYDARMSALKSYFADEKVQSRLILPGKKHGESANATFTLRMGKPKITAADGMTEADAVALLLKEDRTEWLRNRAPELNKAAILGAGLTADELLDYGLTLITESKFCVTPKDTKP</sequence>
<gene>
    <name evidence="1" type="ORF">H9862_07030</name>
</gene>
<evidence type="ECO:0000313" key="1">
    <source>
        <dbReference type="EMBL" id="HIX20336.1"/>
    </source>
</evidence>
<proteinExistence type="predicted"/>
<name>A0A9D1VBZ5_9BACT</name>
<accession>A0A9D1VBZ5</accession>
<evidence type="ECO:0000313" key="2">
    <source>
        <dbReference type="Proteomes" id="UP000823964"/>
    </source>
</evidence>